<sequence length="166" mass="19366">MLPSDQNRTFTAWTTFEEAKKAYDSIIIGRTDFKALTKLGFDPFRTPNVRRLTYLDVIKIFMPNPTIGIERLDNGVRRCIEQRENCYAIEAYPRYRKKRRYGNAALDLLNFRKETEISGWEFRSVVVLVDDVVVYKIWSGVPIFLEHGTRKNPLGPIEGARDFLLD</sequence>
<accession>A0ABP8UX00</accession>
<gene>
    <name evidence="1" type="ORF">GCM10023116_07070</name>
</gene>
<name>A0ABP8UX00_9GAMM</name>
<reference evidence="2" key="1">
    <citation type="journal article" date="2019" name="Int. J. Syst. Evol. Microbiol.">
        <title>The Global Catalogue of Microorganisms (GCM) 10K type strain sequencing project: providing services to taxonomists for standard genome sequencing and annotation.</title>
        <authorList>
            <consortium name="The Broad Institute Genomics Platform"/>
            <consortium name="The Broad Institute Genome Sequencing Center for Infectious Disease"/>
            <person name="Wu L."/>
            <person name="Ma J."/>
        </authorList>
    </citation>
    <scope>NUCLEOTIDE SEQUENCE [LARGE SCALE GENOMIC DNA]</scope>
    <source>
        <strain evidence="2">JCM 17805</strain>
    </source>
</reference>
<organism evidence="1 2">
    <name type="scientific">Kistimonas scapharcae</name>
    <dbReference type="NCBI Taxonomy" id="1036133"/>
    <lineage>
        <taxon>Bacteria</taxon>
        <taxon>Pseudomonadati</taxon>
        <taxon>Pseudomonadota</taxon>
        <taxon>Gammaproteobacteria</taxon>
        <taxon>Oceanospirillales</taxon>
        <taxon>Endozoicomonadaceae</taxon>
        <taxon>Kistimonas</taxon>
    </lineage>
</organism>
<keyword evidence="2" id="KW-1185">Reference proteome</keyword>
<evidence type="ECO:0000313" key="2">
    <source>
        <dbReference type="Proteomes" id="UP001500604"/>
    </source>
</evidence>
<dbReference type="Proteomes" id="UP001500604">
    <property type="component" value="Unassembled WGS sequence"/>
</dbReference>
<dbReference type="EMBL" id="BAABFL010000074">
    <property type="protein sequence ID" value="GAA4648438.1"/>
    <property type="molecule type" value="Genomic_DNA"/>
</dbReference>
<protein>
    <submittedName>
        <fullName evidence="1">Uncharacterized protein</fullName>
    </submittedName>
</protein>
<comment type="caution">
    <text evidence="1">The sequence shown here is derived from an EMBL/GenBank/DDBJ whole genome shotgun (WGS) entry which is preliminary data.</text>
</comment>
<proteinExistence type="predicted"/>
<evidence type="ECO:0000313" key="1">
    <source>
        <dbReference type="EMBL" id="GAA4648438.1"/>
    </source>
</evidence>
<dbReference type="RefSeq" id="WP_345194081.1">
    <property type="nucleotide sequence ID" value="NZ_BAABFL010000074.1"/>
</dbReference>